<protein>
    <recommendedName>
        <fullName evidence="8">Methyltransferase</fullName>
        <ecNumber evidence="8">2.1.1.-</ecNumber>
    </recommendedName>
</protein>
<dbReference type="PRINTS" id="PR00508">
    <property type="entry name" value="S21N4MTFRASE"/>
</dbReference>
<dbReference type="SUPFAM" id="SSF53335">
    <property type="entry name" value="S-adenosyl-L-methionine-dependent methyltransferases"/>
    <property type="match status" value="2"/>
</dbReference>
<accession>A0A4V2FXK9</accession>
<evidence type="ECO:0000256" key="5">
    <source>
        <dbReference type="ARBA" id="ARBA00022747"/>
    </source>
</evidence>
<dbReference type="InterPro" id="IPR002941">
    <property type="entry name" value="DNA_methylase_N4/N6"/>
</dbReference>
<keyword evidence="4" id="KW-0949">S-adenosyl-L-methionine</keyword>
<dbReference type="InterPro" id="IPR001091">
    <property type="entry name" value="RM_Methyltransferase"/>
</dbReference>
<evidence type="ECO:0000256" key="6">
    <source>
        <dbReference type="ARBA" id="ARBA00023125"/>
    </source>
</evidence>
<comment type="similarity">
    <text evidence="1">Belongs to the N(4)/N(6)-methyltransferase family. N(4) subfamily.</text>
</comment>
<evidence type="ECO:0000313" key="10">
    <source>
        <dbReference type="EMBL" id="RZU13976.1"/>
    </source>
</evidence>
<reference evidence="10 11" key="1">
    <citation type="journal article" date="2015" name="Stand. Genomic Sci.">
        <title>Genomic Encyclopedia of Bacterial and Archaeal Type Strains, Phase III: the genomes of soil and plant-associated and newly described type strains.</title>
        <authorList>
            <person name="Whitman W.B."/>
            <person name="Woyke T."/>
            <person name="Klenk H.P."/>
            <person name="Zhou Y."/>
            <person name="Lilburn T.G."/>
            <person name="Beck B.J."/>
            <person name="De Vos P."/>
            <person name="Vandamme P."/>
            <person name="Eisen J.A."/>
            <person name="Garrity G."/>
            <person name="Hugenholtz P."/>
            <person name="Kyrpides N.C."/>
        </authorList>
    </citation>
    <scope>NUCLEOTIDE SEQUENCE [LARGE SCALE GENOMIC DNA]</scope>
    <source>
        <strain evidence="10 11">VKM Ac-2540</strain>
    </source>
</reference>
<dbReference type="EMBL" id="SHKR01000013">
    <property type="protein sequence ID" value="RZU13976.1"/>
    <property type="molecule type" value="Genomic_DNA"/>
</dbReference>
<proteinExistence type="inferred from homology"/>
<dbReference type="Pfam" id="PF01555">
    <property type="entry name" value="N6_N4_Mtase"/>
    <property type="match status" value="1"/>
</dbReference>
<dbReference type="GO" id="GO:0032259">
    <property type="term" value="P:methylation"/>
    <property type="evidence" value="ECO:0007669"/>
    <property type="project" value="UniProtKB-KW"/>
</dbReference>
<evidence type="ECO:0000256" key="2">
    <source>
        <dbReference type="ARBA" id="ARBA00022603"/>
    </source>
</evidence>
<sequence length="441" mass="49770">MSAKRGDGVHRGALELPAGPFPRLTHYIFRYPAKFHPPVVTAILKKYTREGDVVLDPFVGSGTLLIEAAVSGRIGLGLDIDPLAVAVARAKANKYNRTKVRRAVDTLLRQLDTLERPAGEYERFMHHDITPEQAEKVAAQEGLLLPAIPNLQHWFRSYVVVDLARILATIEQLAIDRRTRDLLRIAFASIIRNSSNADPVPVSGLEYTSHMKQRDAAGRLINPFALLRIGLKKMIGAVDEWGSALPEGFVEPRVWAGDAKKFPRGLPQSVDAVITSPPYHNAVDYYRRHQLEMFWLGLTVSQLDRLQLLPNYIGRPNIAAKDPLLQGPWKPGPLAAKWEERIRAEHPKRAGDFRHYVTAMSKVFAQLAPRMEPGSPAVFVVGKSQWNGDVIPTERLFTEMAMEQFTLDEVLSYPIKNRYMSYTRHNQASIDREYVVVLRRH</sequence>
<dbReference type="GO" id="GO:0015667">
    <property type="term" value="F:site-specific DNA-methyltransferase (cytosine-N4-specific) activity"/>
    <property type="evidence" value="ECO:0007669"/>
    <property type="project" value="UniProtKB-EC"/>
</dbReference>
<dbReference type="GO" id="GO:0005737">
    <property type="term" value="C:cytoplasm"/>
    <property type="evidence" value="ECO:0007669"/>
    <property type="project" value="TreeGrafter"/>
</dbReference>
<dbReference type="GO" id="GO:0008170">
    <property type="term" value="F:N-methyltransferase activity"/>
    <property type="evidence" value="ECO:0007669"/>
    <property type="project" value="InterPro"/>
</dbReference>
<dbReference type="Proteomes" id="UP000292027">
    <property type="component" value="Unassembled WGS sequence"/>
</dbReference>
<organism evidence="10 11">
    <name type="scientific">Kribbella rubisoli</name>
    <dbReference type="NCBI Taxonomy" id="3075929"/>
    <lineage>
        <taxon>Bacteria</taxon>
        <taxon>Bacillati</taxon>
        <taxon>Actinomycetota</taxon>
        <taxon>Actinomycetes</taxon>
        <taxon>Propionibacteriales</taxon>
        <taxon>Kribbellaceae</taxon>
        <taxon>Kribbella</taxon>
    </lineage>
</organism>
<comment type="catalytic activity">
    <reaction evidence="7">
        <text>a 2'-deoxycytidine in DNA + S-adenosyl-L-methionine = an N(4)-methyl-2'-deoxycytidine in DNA + S-adenosyl-L-homocysteine + H(+)</text>
        <dbReference type="Rhea" id="RHEA:16857"/>
        <dbReference type="Rhea" id="RHEA-COMP:11369"/>
        <dbReference type="Rhea" id="RHEA-COMP:13674"/>
        <dbReference type="ChEBI" id="CHEBI:15378"/>
        <dbReference type="ChEBI" id="CHEBI:57856"/>
        <dbReference type="ChEBI" id="CHEBI:59789"/>
        <dbReference type="ChEBI" id="CHEBI:85452"/>
        <dbReference type="ChEBI" id="CHEBI:137933"/>
        <dbReference type="EC" id="2.1.1.113"/>
    </reaction>
</comment>
<comment type="caution">
    <text evidence="10">The sequence shown here is derived from an EMBL/GenBank/DDBJ whole genome shotgun (WGS) entry which is preliminary data.</text>
</comment>
<dbReference type="PANTHER" id="PTHR13370">
    <property type="entry name" value="RNA METHYLASE-RELATED"/>
    <property type="match status" value="1"/>
</dbReference>
<dbReference type="AlphaFoldDB" id="A0A4V2FXK9"/>
<keyword evidence="6" id="KW-0238">DNA-binding</keyword>
<dbReference type="Gene3D" id="3.40.50.150">
    <property type="entry name" value="Vaccinia Virus protein VP39"/>
    <property type="match status" value="2"/>
</dbReference>
<keyword evidence="5" id="KW-0680">Restriction system</keyword>
<dbReference type="EC" id="2.1.1.-" evidence="8"/>
<evidence type="ECO:0000256" key="3">
    <source>
        <dbReference type="ARBA" id="ARBA00022679"/>
    </source>
</evidence>
<dbReference type="InterPro" id="IPR029063">
    <property type="entry name" value="SAM-dependent_MTases_sf"/>
</dbReference>
<evidence type="ECO:0000256" key="4">
    <source>
        <dbReference type="ARBA" id="ARBA00022691"/>
    </source>
</evidence>
<dbReference type="RefSeq" id="WP_277877082.1">
    <property type="nucleotide sequence ID" value="NZ_SHKR01000013.1"/>
</dbReference>
<feature type="domain" description="DNA methylase N-4/N-6" evidence="9">
    <location>
        <begin position="30"/>
        <end position="86"/>
    </location>
</feature>
<evidence type="ECO:0000256" key="7">
    <source>
        <dbReference type="ARBA" id="ARBA00049120"/>
    </source>
</evidence>
<keyword evidence="3" id="KW-0808">Transferase</keyword>
<dbReference type="InterPro" id="IPR017985">
    <property type="entry name" value="MeTrfase_CN4_CS"/>
</dbReference>
<dbReference type="PANTHER" id="PTHR13370:SF3">
    <property type="entry name" value="TRNA (GUANINE(10)-N2)-METHYLTRANSFERASE HOMOLOG"/>
    <property type="match status" value="1"/>
</dbReference>
<dbReference type="PROSITE" id="PS00093">
    <property type="entry name" value="N4_MTASE"/>
    <property type="match status" value="1"/>
</dbReference>
<gene>
    <name evidence="10" type="ORF">EV645_4836</name>
</gene>
<evidence type="ECO:0000256" key="8">
    <source>
        <dbReference type="RuleBase" id="RU362026"/>
    </source>
</evidence>
<keyword evidence="2 10" id="KW-0489">Methyltransferase</keyword>
<dbReference type="GO" id="GO:0009307">
    <property type="term" value="P:DNA restriction-modification system"/>
    <property type="evidence" value="ECO:0007669"/>
    <property type="project" value="UniProtKB-KW"/>
</dbReference>
<evidence type="ECO:0000313" key="11">
    <source>
        <dbReference type="Proteomes" id="UP000292027"/>
    </source>
</evidence>
<evidence type="ECO:0000256" key="1">
    <source>
        <dbReference type="ARBA" id="ARBA00010203"/>
    </source>
</evidence>
<keyword evidence="11" id="KW-1185">Reference proteome</keyword>
<evidence type="ECO:0000259" key="9">
    <source>
        <dbReference type="Pfam" id="PF01555"/>
    </source>
</evidence>
<name>A0A4V2FXK9_9ACTN</name>
<dbReference type="GO" id="GO:0003677">
    <property type="term" value="F:DNA binding"/>
    <property type="evidence" value="ECO:0007669"/>
    <property type="project" value="UniProtKB-KW"/>
</dbReference>
<dbReference type="CDD" id="cd02440">
    <property type="entry name" value="AdoMet_MTases"/>
    <property type="match status" value="1"/>
</dbReference>